<dbReference type="EMBL" id="JAGKHQ010000009">
    <property type="protein sequence ID" value="KAG7509374.1"/>
    <property type="molecule type" value="Genomic_DNA"/>
</dbReference>
<accession>A0AAV6RXB7</accession>
<keyword evidence="2" id="KW-1185">Reference proteome</keyword>
<dbReference type="Proteomes" id="UP000693946">
    <property type="component" value="Linkage Group LG17"/>
</dbReference>
<evidence type="ECO:0000313" key="1">
    <source>
        <dbReference type="EMBL" id="KAG7509374.1"/>
    </source>
</evidence>
<evidence type="ECO:0000313" key="2">
    <source>
        <dbReference type="Proteomes" id="UP000693946"/>
    </source>
</evidence>
<comment type="caution">
    <text evidence="1">The sequence shown here is derived from an EMBL/GenBank/DDBJ whole genome shotgun (WGS) entry which is preliminary data.</text>
</comment>
<gene>
    <name evidence="1" type="ORF">JOB18_042657</name>
</gene>
<name>A0AAV6RXB7_SOLSE</name>
<organism evidence="1 2">
    <name type="scientific">Solea senegalensis</name>
    <name type="common">Senegalese sole</name>
    <dbReference type="NCBI Taxonomy" id="28829"/>
    <lineage>
        <taxon>Eukaryota</taxon>
        <taxon>Metazoa</taxon>
        <taxon>Chordata</taxon>
        <taxon>Craniata</taxon>
        <taxon>Vertebrata</taxon>
        <taxon>Euteleostomi</taxon>
        <taxon>Actinopterygii</taxon>
        <taxon>Neopterygii</taxon>
        <taxon>Teleostei</taxon>
        <taxon>Neoteleostei</taxon>
        <taxon>Acanthomorphata</taxon>
        <taxon>Carangaria</taxon>
        <taxon>Pleuronectiformes</taxon>
        <taxon>Pleuronectoidei</taxon>
        <taxon>Soleidae</taxon>
        <taxon>Solea</taxon>
    </lineage>
</organism>
<sequence>MLTSAAAGVDFSTDLCRDVSAIDSLAPVLFEPKSQDECAALSELQDAPWHVLESCERCARVARQILHKDSKV</sequence>
<reference evidence="1 2" key="1">
    <citation type="journal article" date="2021" name="Sci. Rep.">
        <title>Chromosome anchoring in Senegalese sole (Solea senegalensis) reveals sex-associated markers and genome rearrangements in flatfish.</title>
        <authorList>
            <person name="Guerrero-Cozar I."/>
            <person name="Gomez-Garrido J."/>
            <person name="Berbel C."/>
            <person name="Martinez-Blanch J.F."/>
            <person name="Alioto T."/>
            <person name="Claros M.G."/>
            <person name="Gagnaire P.A."/>
            <person name="Manchado M."/>
        </authorList>
    </citation>
    <scope>NUCLEOTIDE SEQUENCE [LARGE SCALE GENOMIC DNA]</scope>
    <source>
        <strain evidence="1">Sse05_10M</strain>
    </source>
</reference>
<dbReference type="AlphaFoldDB" id="A0AAV6RXB7"/>
<protein>
    <submittedName>
        <fullName evidence="1">Uncharacterized protein</fullName>
    </submittedName>
</protein>
<proteinExistence type="predicted"/>